<name>A0ABX1PXL2_9RHOO</name>
<dbReference type="InterPro" id="IPR046867">
    <property type="entry name" value="AldOxase/xan_DH_MoCoBD2"/>
</dbReference>
<dbReference type="EC" id="1.3.7.9" evidence="4"/>
<dbReference type="RefSeq" id="WP_169255153.1">
    <property type="nucleotide sequence ID" value="NZ_WTVN01000006.1"/>
</dbReference>
<evidence type="ECO:0000256" key="2">
    <source>
        <dbReference type="ARBA" id="ARBA00023002"/>
    </source>
</evidence>
<keyword evidence="5" id="KW-1185">Reference proteome</keyword>
<dbReference type="GO" id="GO:0016491">
    <property type="term" value="F:oxidoreductase activity"/>
    <property type="evidence" value="ECO:0007669"/>
    <property type="project" value="UniProtKB-KW"/>
</dbReference>
<dbReference type="Pfam" id="PF02738">
    <property type="entry name" value="MoCoBD_1"/>
    <property type="match status" value="1"/>
</dbReference>
<dbReference type="PANTHER" id="PTHR11908:SF132">
    <property type="entry name" value="ALDEHYDE OXIDASE 1-RELATED"/>
    <property type="match status" value="1"/>
</dbReference>
<evidence type="ECO:0000259" key="3">
    <source>
        <dbReference type="SMART" id="SM01008"/>
    </source>
</evidence>
<dbReference type="InterPro" id="IPR008274">
    <property type="entry name" value="AldOxase/xan_DH_MoCoBD1"/>
</dbReference>
<dbReference type="SUPFAM" id="SSF54665">
    <property type="entry name" value="CO dehydrogenase molybdoprotein N-domain-like"/>
    <property type="match status" value="1"/>
</dbReference>
<dbReference type="SUPFAM" id="SSF56003">
    <property type="entry name" value="Molybdenum cofactor-binding domain"/>
    <property type="match status" value="1"/>
</dbReference>
<dbReference type="InterPro" id="IPR016208">
    <property type="entry name" value="Ald_Oxase/xanthine_DH-like"/>
</dbReference>
<dbReference type="Gene3D" id="3.30.365.10">
    <property type="entry name" value="Aldehyde oxidase/xanthine dehydrogenase, molybdopterin binding domain"/>
    <property type="match status" value="4"/>
</dbReference>
<reference evidence="4 5" key="1">
    <citation type="submission" date="2019-12" db="EMBL/GenBank/DDBJ databases">
        <title>Comparative genomics gives insights into the taxonomy of the Azoarcus-Aromatoleum group and reveals separate origins of nif in the plant-associated Azoarcus and non-plant-associated Aromatoleum sub-groups.</title>
        <authorList>
            <person name="Lafos M."/>
            <person name="Maluk M."/>
            <person name="Batista M."/>
            <person name="Junghare M."/>
            <person name="Carmona M."/>
            <person name="Faoro H."/>
            <person name="Cruz L.M."/>
            <person name="Battistoni F."/>
            <person name="De Souza E."/>
            <person name="Pedrosa F."/>
            <person name="Chen W.-M."/>
            <person name="Poole P.S."/>
            <person name="Dixon R.A."/>
            <person name="James E.K."/>
        </authorList>
    </citation>
    <scope>NUCLEOTIDE SEQUENCE [LARGE SCALE GENOMIC DNA]</scope>
    <source>
        <strain evidence="4 5">Td21</strain>
    </source>
</reference>
<dbReference type="Pfam" id="PF20256">
    <property type="entry name" value="MoCoBD_2"/>
    <property type="match status" value="1"/>
</dbReference>
<keyword evidence="1" id="KW-0500">Molybdenum</keyword>
<dbReference type="InterPro" id="IPR037165">
    <property type="entry name" value="AldOxase/xan_DH_Mopterin-bd_sf"/>
</dbReference>
<dbReference type="EMBL" id="WTVN01000006">
    <property type="protein sequence ID" value="NMG43241.1"/>
    <property type="molecule type" value="Genomic_DNA"/>
</dbReference>
<proteinExistence type="predicted"/>
<evidence type="ECO:0000256" key="1">
    <source>
        <dbReference type="ARBA" id="ARBA00022505"/>
    </source>
</evidence>
<accession>A0ABX1PXL2</accession>
<sequence length="796" mass="84509">MNAPDRILPRVGRAGGEAHGVGARLPLVDGVEKVTGAARYTADLPAVGALVGKILRSAWAHAELLEVDVSAAQKLPGVRAVITGDACDMPYGVIPIAQNEFPLARGRVRYHGDPIAAVAAVDEATADAALALIRVKVREQPACFSAADARKPDAVLLHDNKPGNIEREVHNEFGDVAAGFAAADLVREETYQCAEVHHAMMEPNAALAAWDVERGHLTLWSVTQVPYYVHLTLARCLKMEAAHIRVIKPFVGGGFGHRVEALNFEVICALLARAARGTVRLLQTREEAFLTHRGRPETHIRMKLGLTRDGRVTACEAEMVQRGGAYGGYGLVTILYAGALLNGLYDIPAVKYDGYRVYSNTPACGAMRGHGTVNARFAFESLLDTMAGELGLDPIDVRRRNLLKAPTDTINGLKVMSYGLPECIDWVEQASGWRERRGKLVGDGPIKRGLGMACSHFVSGSAKPVHWSGEPHAVIVLKVDFDASVTILTGASDIGQGSSTIITQVVAEVLGIDYSRIRLIATDSAITPKDNGSYSSRVTFMVGNAALDAAENLKRILVTAAAKRLGVSEAEVDWLGEAAAVVGDPSRQIPFADVVEEALVATGTITAKGTFTCPPEFQGGKQRGGAVGSTMGFSYAAQAVEVSVDTELGTVTIDKVWTAIDCGFALNPMSVEGQVQGAVWMGMGQALCEETVYENGRHKAANMLDYRVPTMAESPEIDVHIVESIDPNGPFGAKEASEGPLSGFLSALAAAVEDATGARIRQTPFTPDRVFDALNRNPRPAAAAAANPTATAKGEA</sequence>
<organism evidence="4 5">
    <name type="scientific">Aromatoleum toluvorans</name>
    <dbReference type="NCBI Taxonomy" id="92002"/>
    <lineage>
        <taxon>Bacteria</taxon>
        <taxon>Pseudomonadati</taxon>
        <taxon>Pseudomonadota</taxon>
        <taxon>Betaproteobacteria</taxon>
        <taxon>Rhodocyclales</taxon>
        <taxon>Rhodocyclaceae</taxon>
        <taxon>Aromatoleum</taxon>
    </lineage>
</organism>
<dbReference type="NCBIfam" id="TIGR03194">
    <property type="entry name" value="4hydrxCoA_A"/>
    <property type="match status" value="1"/>
</dbReference>
<evidence type="ECO:0000313" key="4">
    <source>
        <dbReference type="EMBL" id="NMG43241.1"/>
    </source>
</evidence>
<comment type="caution">
    <text evidence="4">The sequence shown here is derived from an EMBL/GenBank/DDBJ whole genome shotgun (WGS) entry which is preliminary data.</text>
</comment>
<gene>
    <name evidence="4" type="primary">hcrA</name>
    <name evidence="4" type="ORF">GPA22_05780</name>
</gene>
<feature type="domain" description="Aldehyde oxidase/xanthine dehydrogenase a/b hammerhead" evidence="3">
    <location>
        <begin position="35"/>
        <end position="141"/>
    </location>
</feature>
<dbReference type="Pfam" id="PF01315">
    <property type="entry name" value="Ald_Xan_dh_C"/>
    <property type="match status" value="1"/>
</dbReference>
<dbReference type="InterPro" id="IPR000674">
    <property type="entry name" value="Ald_Oxase/Xan_DH_a/b"/>
</dbReference>
<evidence type="ECO:0000313" key="5">
    <source>
        <dbReference type="Proteomes" id="UP000623795"/>
    </source>
</evidence>
<dbReference type="Proteomes" id="UP000623795">
    <property type="component" value="Unassembled WGS sequence"/>
</dbReference>
<dbReference type="InterPro" id="IPR017607">
    <property type="entry name" value="4hydrxbenzoyl-CoA_Rdtase_asu"/>
</dbReference>
<keyword evidence="2 4" id="KW-0560">Oxidoreductase</keyword>
<dbReference type="Gene3D" id="3.90.1170.50">
    <property type="entry name" value="Aldehyde oxidase/xanthine dehydrogenase, a/b hammerhead"/>
    <property type="match status" value="1"/>
</dbReference>
<dbReference type="SMART" id="SM01008">
    <property type="entry name" value="Ald_Xan_dh_C"/>
    <property type="match status" value="1"/>
</dbReference>
<protein>
    <submittedName>
        <fullName evidence="4">4-hydroxybenzoyl-CoA reductase subunit alpha</fullName>
        <ecNumber evidence="4">1.3.7.9</ecNumber>
    </submittedName>
</protein>
<dbReference type="InterPro" id="IPR036856">
    <property type="entry name" value="Ald_Oxase/Xan_DH_a/b_sf"/>
</dbReference>
<dbReference type="PANTHER" id="PTHR11908">
    <property type="entry name" value="XANTHINE DEHYDROGENASE"/>
    <property type="match status" value="1"/>
</dbReference>